<dbReference type="Proteomes" id="UP001519460">
    <property type="component" value="Unassembled WGS sequence"/>
</dbReference>
<gene>
    <name evidence="3" type="ORF">BaRGS_00027320</name>
</gene>
<organism evidence="3 4">
    <name type="scientific">Batillaria attramentaria</name>
    <dbReference type="NCBI Taxonomy" id="370345"/>
    <lineage>
        <taxon>Eukaryota</taxon>
        <taxon>Metazoa</taxon>
        <taxon>Spiralia</taxon>
        <taxon>Lophotrochozoa</taxon>
        <taxon>Mollusca</taxon>
        <taxon>Gastropoda</taxon>
        <taxon>Caenogastropoda</taxon>
        <taxon>Sorbeoconcha</taxon>
        <taxon>Cerithioidea</taxon>
        <taxon>Batillariidae</taxon>
        <taxon>Batillaria</taxon>
    </lineage>
</organism>
<keyword evidence="1" id="KW-0812">Transmembrane</keyword>
<feature type="transmembrane region" description="Helical" evidence="1">
    <location>
        <begin position="6"/>
        <end position="24"/>
    </location>
</feature>
<keyword evidence="1" id="KW-0472">Membrane</keyword>
<dbReference type="Pfam" id="PF03067">
    <property type="entry name" value="LPMO_10"/>
    <property type="match status" value="1"/>
</dbReference>
<reference evidence="3 4" key="1">
    <citation type="journal article" date="2023" name="Sci. Data">
        <title>Genome assembly of the Korean intertidal mud-creeper Batillaria attramentaria.</title>
        <authorList>
            <person name="Patra A.K."/>
            <person name="Ho P.T."/>
            <person name="Jun S."/>
            <person name="Lee S.J."/>
            <person name="Kim Y."/>
            <person name="Won Y.J."/>
        </authorList>
    </citation>
    <scope>NUCLEOTIDE SEQUENCE [LARGE SCALE GENOMIC DNA]</scope>
    <source>
        <strain evidence="3">Wonlab-2016</strain>
    </source>
</reference>
<keyword evidence="1" id="KW-1133">Transmembrane helix</keyword>
<comment type="caution">
    <text evidence="3">The sequence shown here is derived from an EMBL/GenBank/DDBJ whole genome shotgun (WGS) entry which is preliminary data.</text>
</comment>
<proteinExistence type="predicted"/>
<dbReference type="InterPro" id="IPR004302">
    <property type="entry name" value="Cellulose/chitin-bd_N"/>
</dbReference>
<evidence type="ECO:0000313" key="4">
    <source>
        <dbReference type="Proteomes" id="UP001519460"/>
    </source>
</evidence>
<name>A0ABD0K347_9CAEN</name>
<dbReference type="AlphaFoldDB" id="A0ABD0K347"/>
<evidence type="ECO:0000259" key="2">
    <source>
        <dbReference type="Pfam" id="PF03067"/>
    </source>
</evidence>
<sequence length="199" mass="22620">MSTSLLANLMGVLIAVVITFPPSVTSHGRMLMPPSRMSAWRFPGLPGRWNPNDHIQWCGDLNQENQTRHEGLKVNDGTCGVCGDRWDRVPRKYELPDGYYMKGVELVNTPYTQGQTIDIQIQLTQSHWGYFEFRLCNRDSLGGEEATHACLDENLLELENGLTRFQIPVAGTAEDYIIKAKLPDELTCEKCLLQWKYNT</sequence>
<evidence type="ECO:0000313" key="3">
    <source>
        <dbReference type="EMBL" id="KAK7481469.1"/>
    </source>
</evidence>
<evidence type="ECO:0000256" key="1">
    <source>
        <dbReference type="SAM" id="Phobius"/>
    </source>
</evidence>
<feature type="non-terminal residue" evidence="3">
    <location>
        <position position="199"/>
    </location>
</feature>
<keyword evidence="4" id="KW-1185">Reference proteome</keyword>
<accession>A0ABD0K347</accession>
<dbReference type="EMBL" id="JACVVK020000262">
    <property type="protein sequence ID" value="KAK7481469.1"/>
    <property type="molecule type" value="Genomic_DNA"/>
</dbReference>
<feature type="domain" description="Chitin-binding type-4" evidence="2">
    <location>
        <begin position="27"/>
        <end position="198"/>
    </location>
</feature>
<protein>
    <recommendedName>
        <fullName evidence="2">Chitin-binding type-4 domain-containing protein</fullName>
    </recommendedName>
</protein>